<dbReference type="CDD" id="cd03131">
    <property type="entry name" value="GATase1_HTS"/>
    <property type="match status" value="1"/>
</dbReference>
<sequence length="317" mass="36782">MPIKIPNDLPAFEKLRVEGVPLIGADDALRQDIRPMQVALLNLMPDKPKTEMQLARLLGATPLQIELTLLTTSSYRPNTVPLSHLQSFYQTWQDVRERRFDGLIVTGAPVELLPFEEVKYWNELCQIFDWSRTNVHSSFHICWGAQAALYHFHGVPKHVLPVKRFGVFTHVVRERQDTRRPNLMRGLDDYFQIPVSRHTEVREADLPADAGLEVLAQSNAAGLCLLHEPRFRTVYMFNHLEYDTYTLHEEFQRDRLKSLGDVALPSNYYPDDDYEKAPRNCWRAYAHLLFGNWVNEMYQTTPYDLEMIGRERQAAAA</sequence>
<dbReference type="PANTHER" id="PTHR20919:SF0">
    <property type="entry name" value="HOMOSERINE O-SUCCINYLTRANSFERASE"/>
    <property type="match status" value="1"/>
</dbReference>
<dbReference type="GO" id="GO:0008899">
    <property type="term" value="F:homoserine O-succinyltransferase activity"/>
    <property type="evidence" value="ECO:0007669"/>
    <property type="project" value="UniProtKB-UniRule"/>
</dbReference>
<keyword evidence="5" id="KW-0486">Methionine biosynthesis</keyword>
<organism evidence="7 8">
    <name type="scientific">Arboricoccus pini</name>
    <dbReference type="NCBI Taxonomy" id="1963835"/>
    <lineage>
        <taxon>Bacteria</taxon>
        <taxon>Pseudomonadati</taxon>
        <taxon>Pseudomonadota</taxon>
        <taxon>Alphaproteobacteria</taxon>
        <taxon>Geminicoccales</taxon>
        <taxon>Geminicoccaceae</taxon>
        <taxon>Arboricoccus</taxon>
    </lineage>
</organism>
<comment type="caution">
    <text evidence="5">Lacks conserved residue(s) required for the propagation of feature annotation.</text>
</comment>
<evidence type="ECO:0000313" key="8">
    <source>
        <dbReference type="Proteomes" id="UP000197065"/>
    </source>
</evidence>
<name>A0A212Q5X5_9PROT</name>
<keyword evidence="3 5" id="KW-0808">Transferase</keyword>
<dbReference type="InterPro" id="IPR033752">
    <property type="entry name" value="MetA_family"/>
</dbReference>
<gene>
    <name evidence="5" type="primary">metAA</name>
    <name evidence="7" type="ORF">SAMN07250955_101440</name>
</gene>
<dbReference type="Pfam" id="PF04204">
    <property type="entry name" value="HTS"/>
    <property type="match status" value="1"/>
</dbReference>
<dbReference type="NCBIfam" id="TIGR01001">
    <property type="entry name" value="metA"/>
    <property type="match status" value="1"/>
</dbReference>
<dbReference type="GO" id="GO:0004414">
    <property type="term" value="F:homoserine O-acetyltransferase activity"/>
    <property type="evidence" value="ECO:0007669"/>
    <property type="project" value="UniProtKB-EC"/>
</dbReference>
<evidence type="ECO:0000256" key="3">
    <source>
        <dbReference type="ARBA" id="ARBA00022679"/>
    </source>
</evidence>
<comment type="catalytic activity">
    <reaction evidence="5">
        <text>L-homoserine + acetyl-CoA = O-acetyl-L-homoserine + CoA</text>
        <dbReference type="Rhea" id="RHEA:13701"/>
        <dbReference type="ChEBI" id="CHEBI:57287"/>
        <dbReference type="ChEBI" id="CHEBI:57288"/>
        <dbReference type="ChEBI" id="CHEBI:57476"/>
        <dbReference type="ChEBI" id="CHEBI:57716"/>
        <dbReference type="EC" id="2.3.1.31"/>
    </reaction>
</comment>
<protein>
    <recommendedName>
        <fullName evidence="5">Homoserine O-acetyltransferase</fullName>
        <shortName evidence="5">HAT</shortName>
        <ecNumber evidence="5">2.3.1.31</ecNumber>
    </recommendedName>
    <alternativeName>
        <fullName evidence="5">Homoserine transacetylase</fullName>
        <shortName evidence="5">HTA</shortName>
    </alternativeName>
</protein>
<dbReference type="GO" id="GO:0005737">
    <property type="term" value="C:cytoplasm"/>
    <property type="evidence" value="ECO:0007669"/>
    <property type="project" value="UniProtKB-SubCell"/>
</dbReference>
<comment type="subcellular location">
    <subcellularLocation>
        <location evidence="5">Cytoplasm</location>
    </subcellularLocation>
</comment>
<proteinExistence type="inferred from homology"/>
<feature type="binding site" evidence="5">
    <location>
        <position position="196"/>
    </location>
    <ligand>
        <name>substrate</name>
    </ligand>
</feature>
<keyword evidence="8" id="KW-1185">Reference proteome</keyword>
<evidence type="ECO:0000256" key="1">
    <source>
        <dbReference type="ARBA" id="ARBA00022490"/>
    </source>
</evidence>
<comment type="similarity">
    <text evidence="5">Belongs to the MetA family.</text>
</comment>
<feature type="active site" description="Acyl-thioester intermediate" evidence="5 6">
    <location>
        <position position="142"/>
    </location>
</feature>
<dbReference type="EMBL" id="FYEH01000001">
    <property type="protein sequence ID" value="SNB54761.1"/>
    <property type="molecule type" value="Genomic_DNA"/>
</dbReference>
<feature type="site" description="Important for acyl-CoA specificity" evidence="5">
    <location>
        <position position="111"/>
    </location>
</feature>
<dbReference type="PANTHER" id="PTHR20919">
    <property type="entry name" value="HOMOSERINE O-SUCCINYLTRANSFERASE"/>
    <property type="match status" value="1"/>
</dbReference>
<evidence type="ECO:0000256" key="6">
    <source>
        <dbReference type="PIRSR" id="PIRSR000450-1"/>
    </source>
</evidence>
<dbReference type="AlphaFoldDB" id="A0A212Q5X5"/>
<dbReference type="InterPro" id="IPR005697">
    <property type="entry name" value="HST_MetA"/>
</dbReference>
<comment type="function">
    <text evidence="5">Transfers an acetyl group from acetyl-CoA to L-homoserine, forming acetyl-L-homoserine.</text>
</comment>
<dbReference type="EC" id="2.3.1.31" evidence="5"/>
<dbReference type="RefSeq" id="WP_088559732.1">
    <property type="nucleotide sequence ID" value="NZ_FYEH01000001.1"/>
</dbReference>
<feature type="site" description="Important for substrate specificity" evidence="5">
    <location>
        <position position="196"/>
    </location>
</feature>
<keyword evidence="2 5" id="KW-0028">Amino-acid biosynthesis</keyword>
<reference evidence="7 8" key="1">
    <citation type="submission" date="2017-06" db="EMBL/GenBank/DDBJ databases">
        <authorList>
            <person name="Kim H.J."/>
            <person name="Triplett B.A."/>
        </authorList>
    </citation>
    <scope>NUCLEOTIDE SEQUENCE [LARGE SCALE GENOMIC DNA]</scope>
    <source>
        <strain evidence="7 8">B29T1</strain>
    </source>
</reference>
<feature type="binding site" evidence="5">
    <location>
        <position position="253"/>
    </location>
    <ligand>
        <name>substrate</name>
    </ligand>
</feature>
<dbReference type="GO" id="GO:0019281">
    <property type="term" value="P:L-methionine biosynthetic process from homoserine via O-succinyl-L-homoserine and cystathionine"/>
    <property type="evidence" value="ECO:0007669"/>
    <property type="project" value="InterPro"/>
</dbReference>
<comment type="pathway">
    <text evidence="5">Amino-acid biosynthesis; L-methionine biosynthesis via de novo pathway; O-acetyl-L-homoserine from L-homoserine: step 1/1.</text>
</comment>
<feature type="active site" evidence="5">
    <location>
        <position position="241"/>
    </location>
</feature>
<dbReference type="OrthoDB" id="9772423at2"/>
<dbReference type="PIRSF" id="PIRSF000450">
    <property type="entry name" value="H_ser_succinyltr"/>
    <property type="match status" value="1"/>
</dbReference>
<dbReference type="SUPFAM" id="SSF52317">
    <property type="entry name" value="Class I glutamine amidotransferase-like"/>
    <property type="match status" value="1"/>
</dbReference>
<evidence type="ECO:0000256" key="2">
    <source>
        <dbReference type="ARBA" id="ARBA00022605"/>
    </source>
</evidence>
<accession>A0A212Q5X5</accession>
<dbReference type="Proteomes" id="UP000197065">
    <property type="component" value="Unassembled WGS sequence"/>
</dbReference>
<feature type="binding site" evidence="5">
    <location>
        <position position="163"/>
    </location>
    <ligand>
        <name>substrate</name>
    </ligand>
</feature>
<keyword evidence="1 5" id="KW-0963">Cytoplasm</keyword>
<feature type="active site" description="Proton acceptor" evidence="5">
    <location>
        <position position="239"/>
    </location>
</feature>
<dbReference type="Gene3D" id="3.40.50.880">
    <property type="match status" value="1"/>
</dbReference>
<evidence type="ECO:0000313" key="7">
    <source>
        <dbReference type="EMBL" id="SNB54761.1"/>
    </source>
</evidence>
<dbReference type="UniPathway" id="UPA00051">
    <property type="reaction ID" value="UER00074"/>
</dbReference>
<evidence type="ECO:0000256" key="4">
    <source>
        <dbReference type="ARBA" id="ARBA00023315"/>
    </source>
</evidence>
<dbReference type="HAMAP" id="MF_00295">
    <property type="entry name" value="MetA_acyltransf"/>
    <property type="match status" value="1"/>
</dbReference>
<evidence type="ECO:0000256" key="5">
    <source>
        <dbReference type="HAMAP-Rule" id="MF_00295"/>
    </source>
</evidence>
<keyword evidence="4 5" id="KW-0012">Acyltransferase</keyword>
<dbReference type="InterPro" id="IPR029062">
    <property type="entry name" value="Class_I_gatase-like"/>
</dbReference>